<evidence type="ECO:0000256" key="6">
    <source>
        <dbReference type="SAM" id="Phobius"/>
    </source>
</evidence>
<evidence type="ECO:0000313" key="8">
    <source>
        <dbReference type="EMBL" id="SVA83935.1"/>
    </source>
</evidence>
<dbReference type="Pfam" id="PF08240">
    <property type="entry name" value="ADH_N"/>
    <property type="match status" value="1"/>
</dbReference>
<keyword evidence="4" id="KW-0862">Zinc</keyword>
<protein>
    <recommendedName>
        <fullName evidence="7">Enoyl reductase (ER) domain-containing protein</fullName>
    </recommendedName>
</protein>
<dbReference type="InterPro" id="IPR013149">
    <property type="entry name" value="ADH-like_C"/>
</dbReference>
<reference evidence="8" key="1">
    <citation type="submission" date="2018-05" db="EMBL/GenBank/DDBJ databases">
        <authorList>
            <person name="Lanie J.A."/>
            <person name="Ng W.-L."/>
            <person name="Kazmierczak K.M."/>
            <person name="Andrzejewski T.M."/>
            <person name="Davidsen T.M."/>
            <person name="Wayne K.J."/>
            <person name="Tettelin H."/>
            <person name="Glass J.I."/>
            <person name="Rusch D."/>
            <person name="Podicherti R."/>
            <person name="Tsui H.-C.T."/>
            <person name="Winkler M.E."/>
        </authorList>
    </citation>
    <scope>NUCLEOTIDE SEQUENCE</scope>
</reference>
<keyword evidence="3" id="KW-0479">Metal-binding</keyword>
<dbReference type="AlphaFoldDB" id="A0A381Z3S4"/>
<dbReference type="InterPro" id="IPR011032">
    <property type="entry name" value="GroES-like_sf"/>
</dbReference>
<dbReference type="InterPro" id="IPR002328">
    <property type="entry name" value="ADH_Zn_CS"/>
</dbReference>
<keyword evidence="6" id="KW-0812">Transmembrane</keyword>
<gene>
    <name evidence="8" type="ORF">METZ01_LOCUS136789</name>
</gene>
<dbReference type="EMBL" id="UINC01019853">
    <property type="protein sequence ID" value="SVA83935.1"/>
    <property type="molecule type" value="Genomic_DNA"/>
</dbReference>
<dbReference type="InterPro" id="IPR036291">
    <property type="entry name" value="NAD(P)-bd_dom_sf"/>
</dbReference>
<dbReference type="Gene3D" id="3.40.50.720">
    <property type="entry name" value="NAD(P)-binding Rossmann-like Domain"/>
    <property type="match status" value="1"/>
</dbReference>
<evidence type="ECO:0000256" key="5">
    <source>
        <dbReference type="ARBA" id="ARBA00023002"/>
    </source>
</evidence>
<dbReference type="GO" id="GO:0008270">
    <property type="term" value="F:zinc ion binding"/>
    <property type="evidence" value="ECO:0007669"/>
    <property type="project" value="InterPro"/>
</dbReference>
<dbReference type="Pfam" id="PF00107">
    <property type="entry name" value="ADH_zinc_N"/>
    <property type="match status" value="1"/>
</dbReference>
<keyword evidence="6" id="KW-1133">Transmembrane helix</keyword>
<evidence type="ECO:0000259" key="7">
    <source>
        <dbReference type="SMART" id="SM00829"/>
    </source>
</evidence>
<feature type="transmembrane region" description="Helical" evidence="6">
    <location>
        <begin position="165"/>
        <end position="185"/>
    </location>
</feature>
<feature type="domain" description="Enoyl reductase (ER)" evidence="7">
    <location>
        <begin position="10"/>
        <end position="339"/>
    </location>
</feature>
<dbReference type="Gene3D" id="3.90.180.10">
    <property type="entry name" value="Medium-chain alcohol dehydrogenases, catalytic domain"/>
    <property type="match status" value="1"/>
</dbReference>
<evidence type="ECO:0000256" key="4">
    <source>
        <dbReference type="ARBA" id="ARBA00022833"/>
    </source>
</evidence>
<keyword evidence="5" id="KW-0560">Oxidoreductase</keyword>
<name>A0A381Z3S4_9ZZZZ</name>
<dbReference type="SMART" id="SM00829">
    <property type="entry name" value="PKS_ER"/>
    <property type="match status" value="1"/>
</dbReference>
<organism evidence="8">
    <name type="scientific">marine metagenome</name>
    <dbReference type="NCBI Taxonomy" id="408172"/>
    <lineage>
        <taxon>unclassified sequences</taxon>
        <taxon>metagenomes</taxon>
        <taxon>ecological metagenomes</taxon>
    </lineage>
</organism>
<comment type="cofactor">
    <cofactor evidence="1">
        <name>Zn(2+)</name>
        <dbReference type="ChEBI" id="CHEBI:29105"/>
    </cofactor>
</comment>
<dbReference type="SUPFAM" id="SSF51735">
    <property type="entry name" value="NAD(P)-binding Rossmann-fold domains"/>
    <property type="match status" value="1"/>
</dbReference>
<keyword evidence="6" id="KW-0472">Membrane</keyword>
<dbReference type="GO" id="GO:0016491">
    <property type="term" value="F:oxidoreductase activity"/>
    <property type="evidence" value="ECO:0007669"/>
    <property type="project" value="UniProtKB-KW"/>
</dbReference>
<accession>A0A381Z3S4</accession>
<dbReference type="PROSITE" id="PS00059">
    <property type="entry name" value="ADH_ZINC"/>
    <property type="match status" value="1"/>
</dbReference>
<comment type="similarity">
    <text evidence="2">Belongs to the zinc-containing alcohol dehydrogenase family.</text>
</comment>
<feature type="transmembrane region" description="Helical" evidence="6">
    <location>
        <begin position="133"/>
        <end position="153"/>
    </location>
</feature>
<dbReference type="PANTHER" id="PTHR43350">
    <property type="entry name" value="NAD-DEPENDENT ALCOHOL DEHYDROGENASE"/>
    <property type="match status" value="1"/>
</dbReference>
<dbReference type="InterPro" id="IPR013154">
    <property type="entry name" value="ADH-like_N"/>
</dbReference>
<evidence type="ECO:0000256" key="3">
    <source>
        <dbReference type="ARBA" id="ARBA00022723"/>
    </source>
</evidence>
<dbReference type="InterPro" id="IPR020843">
    <property type="entry name" value="ER"/>
</dbReference>
<sequence>MKAAYLQDVGQELVVGRLVVPRLVRGQVLVKILYSGICRSQLMEIRGGRGPDPWLPHLLGHEASGVVTDVGPGVTKVFPGDAVILSWIKGEGLEAPGPQYECDGEVINSGGVTTFSNYSIVAENRVTLKPSDLPFDMAVLFGCAISTGAGMLLNEIQPQRNSSLVILGLGGVGMSALLTAVVMGVEQVIAIDISDEKLEFARRCGAHQTLNSQSANAIEWVQDITDGGVDYCVESAGLTDTIELGFELLRDGGTLVFASHPPDGELIELLPHGLIRGKRIIGSWGGACQPDRDLPRIYELVKDRMKFLQPLLTHRYPLEDINLALADLAAGRVFRPLVVMDHPDNGDSSS</sequence>
<proteinExistence type="inferred from homology"/>
<evidence type="ECO:0000256" key="1">
    <source>
        <dbReference type="ARBA" id="ARBA00001947"/>
    </source>
</evidence>
<evidence type="ECO:0000256" key="2">
    <source>
        <dbReference type="ARBA" id="ARBA00008072"/>
    </source>
</evidence>
<dbReference type="PANTHER" id="PTHR43350:SF19">
    <property type="entry name" value="D-GULOSIDE 3-DEHYDROGENASE"/>
    <property type="match status" value="1"/>
</dbReference>
<dbReference type="SUPFAM" id="SSF50129">
    <property type="entry name" value="GroES-like"/>
    <property type="match status" value="1"/>
</dbReference>